<dbReference type="GO" id="GO:0016740">
    <property type="term" value="F:transferase activity"/>
    <property type="evidence" value="ECO:0007669"/>
    <property type="project" value="TreeGrafter"/>
</dbReference>
<sequence>LFDTGGDGNILLSNMKKMRIHPKEIDIVVLSHIHGDHTGGLWKFLEENSEVTVYIPSSFPEKFKNRIKDLGARFVEVGKPIEIFPSVYSTGELGTRIKEQALILNIEEGLIIITGCSHPGIVAIAEKAIQILNEKIYLITGGFHLGGATEVEIKDIIQDLKAIGVQKIAPSHCTGKRAIECFKDAWDNNFIEAGCGAEIEFLLLGARQ</sequence>
<gene>
    <name evidence="2" type="ORF">S12H4_35932</name>
</gene>
<name>X1S6H3_9ZZZZ</name>
<feature type="domain" description="Metallo-beta-lactamase" evidence="1">
    <location>
        <begin position="1"/>
        <end position="96"/>
    </location>
</feature>
<dbReference type="SUPFAM" id="SSF56281">
    <property type="entry name" value="Metallo-hydrolase/oxidoreductase"/>
    <property type="match status" value="1"/>
</dbReference>
<dbReference type="CDD" id="cd07713">
    <property type="entry name" value="DHPS-like_MBL-fold"/>
    <property type="match status" value="1"/>
</dbReference>
<accession>X1S6H3</accession>
<comment type="caution">
    <text evidence="2">The sequence shown here is derived from an EMBL/GenBank/DDBJ whole genome shotgun (WGS) entry which is preliminary data.</text>
</comment>
<reference evidence="2" key="1">
    <citation type="journal article" date="2014" name="Front. Microbiol.">
        <title>High frequency of phylogenetically diverse reductive dehalogenase-homologous genes in deep subseafloor sedimentary metagenomes.</title>
        <authorList>
            <person name="Kawai M."/>
            <person name="Futagami T."/>
            <person name="Toyoda A."/>
            <person name="Takaki Y."/>
            <person name="Nishi S."/>
            <person name="Hori S."/>
            <person name="Arai W."/>
            <person name="Tsubouchi T."/>
            <person name="Morono Y."/>
            <person name="Uchiyama I."/>
            <person name="Ito T."/>
            <person name="Fujiyama A."/>
            <person name="Inagaki F."/>
            <person name="Takami H."/>
        </authorList>
    </citation>
    <scope>NUCLEOTIDE SEQUENCE</scope>
    <source>
        <strain evidence="2">Expedition CK06-06</strain>
    </source>
</reference>
<organism evidence="2">
    <name type="scientific">marine sediment metagenome</name>
    <dbReference type="NCBI Taxonomy" id="412755"/>
    <lineage>
        <taxon>unclassified sequences</taxon>
        <taxon>metagenomes</taxon>
        <taxon>ecological metagenomes</taxon>
    </lineage>
</organism>
<dbReference type="PANTHER" id="PTHR13754">
    <property type="entry name" value="METALLO-BETA-LACTAMASE SUPERFAMILY PROTEIN"/>
    <property type="match status" value="1"/>
</dbReference>
<dbReference type="InterPro" id="IPR036866">
    <property type="entry name" value="RibonucZ/Hydroxyglut_hydro"/>
</dbReference>
<dbReference type="InterPro" id="IPR041712">
    <property type="entry name" value="DHPS-like_MBL-fold"/>
</dbReference>
<dbReference type="InterPro" id="IPR001279">
    <property type="entry name" value="Metallo-B-lactamas"/>
</dbReference>
<dbReference type="PANTHER" id="PTHR13754:SF13">
    <property type="entry name" value="METALLO-BETA-LACTAMASE SUPERFAMILY PROTEIN (AFU_ORTHOLOGUE AFUA_3G07630)"/>
    <property type="match status" value="1"/>
</dbReference>
<dbReference type="Gene3D" id="3.60.15.10">
    <property type="entry name" value="Ribonuclease Z/Hydroxyacylglutathione hydrolase-like"/>
    <property type="match status" value="1"/>
</dbReference>
<dbReference type="AlphaFoldDB" id="X1S6H3"/>
<proteinExistence type="predicted"/>
<evidence type="ECO:0000259" key="1">
    <source>
        <dbReference type="Pfam" id="PF00753"/>
    </source>
</evidence>
<evidence type="ECO:0000313" key="2">
    <source>
        <dbReference type="EMBL" id="GAI88483.1"/>
    </source>
</evidence>
<protein>
    <recommendedName>
        <fullName evidence="1">Metallo-beta-lactamase domain-containing protein</fullName>
    </recommendedName>
</protein>
<dbReference type="Pfam" id="PF00753">
    <property type="entry name" value="Lactamase_B"/>
    <property type="match status" value="1"/>
</dbReference>
<feature type="non-terminal residue" evidence="2">
    <location>
        <position position="1"/>
    </location>
</feature>
<dbReference type="InterPro" id="IPR052926">
    <property type="entry name" value="Metallo-beta-lactamase_dom"/>
</dbReference>
<dbReference type="EMBL" id="BARW01021390">
    <property type="protein sequence ID" value="GAI88483.1"/>
    <property type="molecule type" value="Genomic_DNA"/>
</dbReference>